<dbReference type="InterPro" id="IPR010102">
    <property type="entry name" value="Succ_semiAld_DH"/>
</dbReference>
<proteinExistence type="inferred from homology"/>
<dbReference type="InterPro" id="IPR016160">
    <property type="entry name" value="Ald_DH_CS_CYS"/>
</dbReference>
<dbReference type="CDD" id="cd07103">
    <property type="entry name" value="ALDH_F5_SSADH_GabD"/>
    <property type="match status" value="1"/>
</dbReference>
<dbReference type="Proteomes" id="UP000494172">
    <property type="component" value="Unassembled WGS sequence"/>
</dbReference>
<evidence type="ECO:0000256" key="3">
    <source>
        <dbReference type="PROSITE-ProRule" id="PRU10007"/>
    </source>
</evidence>
<dbReference type="Pfam" id="PF00171">
    <property type="entry name" value="Aldedh"/>
    <property type="match status" value="1"/>
</dbReference>
<dbReference type="SUPFAM" id="SSF53720">
    <property type="entry name" value="ALDH-like"/>
    <property type="match status" value="1"/>
</dbReference>
<organism evidence="6 7">
    <name type="scientific">Burkholderia arboris</name>
    <dbReference type="NCBI Taxonomy" id="488730"/>
    <lineage>
        <taxon>Bacteria</taxon>
        <taxon>Pseudomonadati</taxon>
        <taxon>Pseudomonadota</taxon>
        <taxon>Betaproteobacteria</taxon>
        <taxon>Burkholderiales</taxon>
        <taxon>Burkholderiaceae</taxon>
        <taxon>Burkholderia</taxon>
        <taxon>Burkholderia cepacia complex</taxon>
    </lineage>
</organism>
<dbReference type="NCBIfam" id="TIGR01780">
    <property type="entry name" value="SSADH"/>
    <property type="match status" value="1"/>
</dbReference>
<dbReference type="FunFam" id="3.40.605.10:FF:000026">
    <property type="entry name" value="Aldehyde dehydrogenase, putative"/>
    <property type="match status" value="1"/>
</dbReference>
<dbReference type="InterPro" id="IPR016162">
    <property type="entry name" value="Ald_DH_N"/>
</dbReference>
<dbReference type="InterPro" id="IPR016161">
    <property type="entry name" value="Ald_DH/histidinol_DH"/>
</dbReference>
<dbReference type="InterPro" id="IPR016163">
    <property type="entry name" value="Ald_DH_C"/>
</dbReference>
<dbReference type="GO" id="GO:0005829">
    <property type="term" value="C:cytosol"/>
    <property type="evidence" value="ECO:0007669"/>
    <property type="project" value="TreeGrafter"/>
</dbReference>
<comment type="similarity">
    <text evidence="1 4">Belongs to the aldehyde dehydrogenase family.</text>
</comment>
<dbReference type="PROSITE" id="PS00687">
    <property type="entry name" value="ALDEHYDE_DEHYDR_GLU"/>
    <property type="match status" value="1"/>
</dbReference>
<evidence type="ECO:0000256" key="2">
    <source>
        <dbReference type="ARBA" id="ARBA00023002"/>
    </source>
</evidence>
<sequence>MGQGSEALKEQHTMNEFLRTGHYIGGEWHESHGASDATYPVLNPATGETIAKVAKGGADDTQRAIDAAAHAFPAWRALTAKERGARVKRWGELMLEHRDALAELLTREQGKPLAEARGEVAYAASFLEWFAEEAKRMYGDVIPSPKPDAQIVVTREPVGVVAAITPWNFPLAMITRKAGPALAAGCTMVLKPSEETPLSAFALAVLAERAGVPAGVFNVVSGDAVAIGETLTSSSVVRKLSFTGSTRVGKLLAKQSADTLKKLSLELGGNAPFIVFDDADLDAAVTGAIASKFRNTGQTCVCVNRFLVQDGVYDAFTRKLADAVRTLRVGNALVDEVDQGPLINEAALGKVERHVADATAKGAHALTGGKRHGLGGTFYEPTVLTGMTADMLIAEEETFGPVAGCFRFTTEEEAVAAANDTPFGLSAYFYTRDLGRAWRVSGALESGMVGVNDGIISTEVAPFGGVKQSGLGREGSKYGLDEYVELKYTLMAGLGR</sequence>
<accession>A0A9Q9SHZ1</accession>
<dbReference type="FunFam" id="3.40.605.10:FF:000005">
    <property type="entry name" value="Succinate-semialdehyde dehydrogenase I"/>
    <property type="match status" value="1"/>
</dbReference>
<feature type="active site" evidence="3">
    <location>
        <position position="266"/>
    </location>
</feature>
<name>A0A9Q9SHZ1_9BURK</name>
<keyword evidence="2 4" id="KW-0560">Oxidoreductase</keyword>
<evidence type="ECO:0000313" key="7">
    <source>
        <dbReference type="Proteomes" id="UP000494172"/>
    </source>
</evidence>
<protein>
    <submittedName>
        <fullName evidence="6">Succinate-semialdehyde dehydrogenase</fullName>
    </submittedName>
</protein>
<feature type="domain" description="Aldehyde dehydrogenase" evidence="5">
    <location>
        <begin position="35"/>
        <end position="488"/>
    </location>
</feature>
<evidence type="ECO:0000313" key="6">
    <source>
        <dbReference type="EMBL" id="VWB60111.1"/>
    </source>
</evidence>
<dbReference type="InterPro" id="IPR015590">
    <property type="entry name" value="Aldehyde_DH_dom"/>
</dbReference>
<comment type="caution">
    <text evidence="6">The sequence shown here is derived from an EMBL/GenBank/DDBJ whole genome shotgun (WGS) entry which is preliminary data.</text>
</comment>
<evidence type="ECO:0000259" key="5">
    <source>
        <dbReference type="Pfam" id="PF00171"/>
    </source>
</evidence>
<reference evidence="6 7" key="1">
    <citation type="submission" date="2019-09" db="EMBL/GenBank/DDBJ databases">
        <authorList>
            <person name="Depoorter E."/>
        </authorList>
    </citation>
    <scope>NUCLEOTIDE SEQUENCE [LARGE SCALE GENOMIC DNA]</scope>
    <source>
        <strain evidence="6">LMG 24066</strain>
    </source>
</reference>
<dbReference type="PROSITE" id="PS00070">
    <property type="entry name" value="ALDEHYDE_DEHYDR_CYS"/>
    <property type="match status" value="1"/>
</dbReference>
<dbReference type="PANTHER" id="PTHR43353:SF5">
    <property type="entry name" value="SUCCINATE-SEMIALDEHYDE DEHYDROGENASE, MITOCHONDRIAL"/>
    <property type="match status" value="1"/>
</dbReference>
<dbReference type="InterPro" id="IPR029510">
    <property type="entry name" value="Ald_DH_CS_GLU"/>
</dbReference>
<dbReference type="Gene3D" id="3.40.605.10">
    <property type="entry name" value="Aldehyde Dehydrogenase, Chain A, domain 1"/>
    <property type="match status" value="1"/>
</dbReference>
<dbReference type="Gene3D" id="3.40.309.10">
    <property type="entry name" value="Aldehyde Dehydrogenase, Chain A, domain 2"/>
    <property type="match status" value="1"/>
</dbReference>
<dbReference type="AlphaFoldDB" id="A0A9Q9SHZ1"/>
<dbReference type="GO" id="GO:0004777">
    <property type="term" value="F:succinate-semialdehyde dehydrogenase (NAD+) activity"/>
    <property type="evidence" value="ECO:0007669"/>
    <property type="project" value="TreeGrafter"/>
</dbReference>
<dbReference type="PANTHER" id="PTHR43353">
    <property type="entry name" value="SUCCINATE-SEMIALDEHYDE DEHYDROGENASE, MITOCHONDRIAL"/>
    <property type="match status" value="1"/>
</dbReference>
<dbReference type="InterPro" id="IPR050740">
    <property type="entry name" value="Aldehyde_DH_Superfamily"/>
</dbReference>
<gene>
    <name evidence="6" type="ORF">BAR24066_02780</name>
</gene>
<dbReference type="FunFam" id="3.40.309.10:FF:000004">
    <property type="entry name" value="Succinate-semialdehyde dehydrogenase I"/>
    <property type="match status" value="1"/>
</dbReference>
<evidence type="ECO:0000256" key="1">
    <source>
        <dbReference type="ARBA" id="ARBA00009986"/>
    </source>
</evidence>
<dbReference type="GO" id="GO:0009450">
    <property type="term" value="P:gamma-aminobutyric acid catabolic process"/>
    <property type="evidence" value="ECO:0007669"/>
    <property type="project" value="InterPro"/>
</dbReference>
<dbReference type="EMBL" id="CABVPX010000009">
    <property type="protein sequence ID" value="VWB60111.1"/>
    <property type="molecule type" value="Genomic_DNA"/>
</dbReference>
<evidence type="ECO:0000256" key="4">
    <source>
        <dbReference type="RuleBase" id="RU003345"/>
    </source>
</evidence>